<protein>
    <submittedName>
        <fullName evidence="1">Uncharacterized protein</fullName>
    </submittedName>
</protein>
<gene>
    <name evidence="1" type="ORF">METZ01_LOCUS323531</name>
</gene>
<feature type="non-terminal residue" evidence="1">
    <location>
        <position position="345"/>
    </location>
</feature>
<reference evidence="1" key="1">
    <citation type="submission" date="2018-05" db="EMBL/GenBank/DDBJ databases">
        <authorList>
            <person name="Lanie J.A."/>
            <person name="Ng W.-L."/>
            <person name="Kazmierczak K.M."/>
            <person name="Andrzejewski T.M."/>
            <person name="Davidsen T.M."/>
            <person name="Wayne K.J."/>
            <person name="Tettelin H."/>
            <person name="Glass J.I."/>
            <person name="Rusch D."/>
            <person name="Podicherti R."/>
            <person name="Tsui H.-C.T."/>
            <person name="Winkler M.E."/>
        </authorList>
    </citation>
    <scope>NUCLEOTIDE SEQUENCE</scope>
</reference>
<organism evidence="1">
    <name type="scientific">marine metagenome</name>
    <dbReference type="NCBI Taxonomy" id="408172"/>
    <lineage>
        <taxon>unclassified sequences</taxon>
        <taxon>metagenomes</taxon>
        <taxon>ecological metagenomes</taxon>
    </lineage>
</organism>
<name>A0A382PCT2_9ZZZZ</name>
<evidence type="ECO:0000313" key="1">
    <source>
        <dbReference type="EMBL" id="SVC70677.1"/>
    </source>
</evidence>
<proteinExistence type="predicted"/>
<sequence>VSEECKQEFRAKCDQFGIDGCALGDSRECTRLYYFTPCVHPPGCAAVCTPAEVRQEQRIADELAARRSQNSDSAPLITGFTWDKDEKWSKTKRTCVGLGDWCSRYWITAYYQYSFVFGLRIPLRLEVESSNVREDDEGTHTGEVTFNLTPFNGNSEDYAAAGMPDGQIYSGREALASLCHLNGGCEAGLKGDLPGPNPYLPYRVHVEEINLLHKAFSRGLIREGEINPPDVGAEQMLGVKEIDFDLMRDMVNLGVVGAELLPLLRLDMGGKSKTLGISYGQDTDCAESPQHPFRWDRTGDKTNAFEIPENSRDALLYKPSYTFDLTLKLGLEPALWVDFGVWDHT</sequence>
<dbReference type="EMBL" id="UINC01106190">
    <property type="protein sequence ID" value="SVC70677.1"/>
    <property type="molecule type" value="Genomic_DNA"/>
</dbReference>
<dbReference type="AlphaFoldDB" id="A0A382PCT2"/>
<feature type="non-terminal residue" evidence="1">
    <location>
        <position position="1"/>
    </location>
</feature>
<accession>A0A382PCT2</accession>